<reference evidence="1 2" key="1">
    <citation type="journal article" date="2003" name="Proc. Natl. Acad. Sci. U.S.A.">
        <title>Complete genome sequence of the marine planctomycete Pirellula sp. strain 1.</title>
        <authorList>
            <person name="Gloeckner F.O."/>
            <person name="Kube M."/>
            <person name="Bauer M."/>
            <person name="Teeling H."/>
            <person name="Lombardot T."/>
            <person name="Ludwig W."/>
            <person name="Gade D."/>
            <person name="Beck A."/>
            <person name="Borzym K."/>
            <person name="Heitmann K."/>
            <person name="Rabus R."/>
            <person name="Schlesner H."/>
            <person name="Amann R."/>
            <person name="Reinhardt R."/>
        </authorList>
    </citation>
    <scope>NUCLEOTIDE SEQUENCE [LARGE SCALE GENOMIC DNA]</scope>
    <source>
        <strain evidence="2">DSM 10527 / NCIMB 13988 / SH1</strain>
    </source>
</reference>
<evidence type="ECO:0000313" key="2">
    <source>
        <dbReference type="Proteomes" id="UP000001025"/>
    </source>
</evidence>
<dbReference type="STRING" id="243090.RB8278"/>
<dbReference type="KEGG" id="rba:RB8278"/>
<dbReference type="Proteomes" id="UP000001025">
    <property type="component" value="Chromosome"/>
</dbReference>
<dbReference type="EMBL" id="BX294147">
    <property type="protein sequence ID" value="CAD78555.1"/>
    <property type="molecule type" value="Genomic_DNA"/>
</dbReference>
<name>Q7UFX4_RHOBA</name>
<dbReference type="EnsemblBacteria" id="CAD78555">
    <property type="protein sequence ID" value="CAD78555"/>
    <property type="gene ID" value="RB8278"/>
</dbReference>
<sequence length="116" mass="13063">MDRNDAGATVFQQHELHPPLHSHRFPHQSQRTGLASLVQAVFSIAFHRSPSHDYRSLRVIIVVFSSFGSGVLSPIGPQQCNFPVFNCQIEHWCWNRNGGLMCRQPAMAPNEVLNEA</sequence>
<keyword evidence="2" id="KW-1185">Reference proteome</keyword>
<accession>Q7UFX4</accession>
<dbReference type="InParanoid" id="Q7UFX4"/>
<dbReference type="AlphaFoldDB" id="Q7UFX4"/>
<gene>
    <name evidence="1" type="ordered locus">RB8278</name>
</gene>
<dbReference type="HOGENOM" id="CLU_2094939_0_0_0"/>
<evidence type="ECO:0000313" key="1">
    <source>
        <dbReference type="EMBL" id="CAD78555.1"/>
    </source>
</evidence>
<organism evidence="1 2">
    <name type="scientific">Rhodopirellula baltica (strain DSM 10527 / NCIMB 13988 / SH1)</name>
    <dbReference type="NCBI Taxonomy" id="243090"/>
    <lineage>
        <taxon>Bacteria</taxon>
        <taxon>Pseudomonadati</taxon>
        <taxon>Planctomycetota</taxon>
        <taxon>Planctomycetia</taxon>
        <taxon>Pirellulales</taxon>
        <taxon>Pirellulaceae</taxon>
        <taxon>Rhodopirellula</taxon>
    </lineage>
</organism>
<protein>
    <submittedName>
        <fullName evidence="1">Uncharacterized protein</fullName>
    </submittedName>
</protein>
<proteinExistence type="predicted"/>